<dbReference type="InParanoid" id="A0A1I4E722"/>
<keyword evidence="6" id="KW-0560">Oxidoreductase</keyword>
<reference evidence="9 10" key="1">
    <citation type="submission" date="2016-10" db="EMBL/GenBank/DDBJ databases">
        <authorList>
            <person name="de Groot N.N."/>
        </authorList>
    </citation>
    <scope>NUCLEOTIDE SEQUENCE [LARGE SCALE GENOMIC DNA]</scope>
    <source>
        <strain evidence="9 10">DSM 45317</strain>
    </source>
</reference>
<dbReference type="GO" id="GO:0016709">
    <property type="term" value="F:oxidoreductase activity, acting on paired donors, with incorporation or reduction of molecular oxygen, NAD(P)H as one donor, and incorporation of one atom of oxygen"/>
    <property type="evidence" value="ECO:0007669"/>
    <property type="project" value="UniProtKB-ARBA"/>
</dbReference>
<organism evidence="9 10">
    <name type="scientific">Geodermatophilus ruber</name>
    <dbReference type="NCBI Taxonomy" id="504800"/>
    <lineage>
        <taxon>Bacteria</taxon>
        <taxon>Bacillati</taxon>
        <taxon>Actinomycetota</taxon>
        <taxon>Actinomycetes</taxon>
        <taxon>Geodermatophilales</taxon>
        <taxon>Geodermatophilaceae</taxon>
        <taxon>Geodermatophilus</taxon>
    </lineage>
</organism>
<dbReference type="STRING" id="504800.SAMN04488085_105194"/>
<comment type="similarity">
    <text evidence="2">Belongs to the FAD-binding monooxygenase family.</text>
</comment>
<dbReference type="Gene3D" id="3.50.50.60">
    <property type="entry name" value="FAD/NAD(P)-binding domain"/>
    <property type="match status" value="2"/>
</dbReference>
<proteinExistence type="inferred from homology"/>
<keyword evidence="10" id="KW-1185">Reference proteome</keyword>
<accession>A0A1I4E722</accession>
<evidence type="ECO:0000256" key="7">
    <source>
        <dbReference type="ARBA" id="ARBA00023033"/>
    </source>
</evidence>
<keyword evidence="7 9" id="KW-0503">Monooxygenase</keyword>
<dbReference type="InterPro" id="IPR050775">
    <property type="entry name" value="FAD-binding_Monooxygenases"/>
</dbReference>
<keyword evidence="4" id="KW-0274">FAD</keyword>
<evidence type="ECO:0000259" key="8">
    <source>
        <dbReference type="Pfam" id="PF07992"/>
    </source>
</evidence>
<dbReference type="PRINTS" id="PR00411">
    <property type="entry name" value="PNDRDTASEI"/>
</dbReference>
<dbReference type="Pfam" id="PF07992">
    <property type="entry name" value="Pyr_redox_2"/>
    <property type="match status" value="1"/>
</dbReference>
<sequence>MSTDKTYDVVVVGAGFAGLYMLHRARTAGLSAHLYEAGDAVGGTWYWNRYPGARCDFESLDYSYSFDETLQQEWDWPERYSGQKEIQRYLEHVTDRFGLRADITFGTRVTGAEFDEAECLWTLSAASGPLTRAHHVVMATGSLSTPRLPDIPGIDTFAGRRFHTAAWPDEEVDFTGRRVAVIGTGSSGVQVSVEIAKQAEHLYVLQRTPSYVVPALHEPLDAETLADEKTRYAERRALALRAPLGVDFATRPEPTMSLSEEDCRAEFEKRWPVGGAAILAAFPDLIVDAEANERLANYLKDKVREIVEDPRTAELLASMDYPVGARRLVVGPGFHTMFNQPNVELVDVKGSPIVEVTPTGIRTADGSYDVDDIVFATGFDAMTGALLAIDVRGRGGESLAEHWAAGPVTYLGLQAAAFPNLFLITGPGSPSVFSNMVRSIEQHVEFVADLLVALRERGASTVEPTPAAEADWVRHVNDVAGQTLMLRTASWYMGANVPGKPRVFMPYVGGVPAYREICDKVAANGYDGLVIA</sequence>
<dbReference type="SUPFAM" id="SSF51905">
    <property type="entry name" value="FAD/NAD(P)-binding domain"/>
    <property type="match status" value="2"/>
</dbReference>
<evidence type="ECO:0000313" key="10">
    <source>
        <dbReference type="Proteomes" id="UP000199152"/>
    </source>
</evidence>
<evidence type="ECO:0000256" key="4">
    <source>
        <dbReference type="ARBA" id="ARBA00022827"/>
    </source>
</evidence>
<evidence type="ECO:0000256" key="5">
    <source>
        <dbReference type="ARBA" id="ARBA00022857"/>
    </source>
</evidence>
<evidence type="ECO:0000256" key="3">
    <source>
        <dbReference type="ARBA" id="ARBA00022630"/>
    </source>
</evidence>
<feature type="domain" description="FAD/NAD(P)-binding" evidence="8">
    <location>
        <begin position="7"/>
        <end position="221"/>
    </location>
</feature>
<evidence type="ECO:0000313" key="9">
    <source>
        <dbReference type="EMBL" id="SFK99971.1"/>
    </source>
</evidence>
<evidence type="ECO:0000256" key="1">
    <source>
        <dbReference type="ARBA" id="ARBA00001974"/>
    </source>
</evidence>
<keyword evidence="3" id="KW-0285">Flavoprotein</keyword>
<dbReference type="Proteomes" id="UP000199152">
    <property type="component" value="Unassembled WGS sequence"/>
</dbReference>
<evidence type="ECO:0000256" key="6">
    <source>
        <dbReference type="ARBA" id="ARBA00023002"/>
    </source>
</evidence>
<dbReference type="EMBL" id="FOSW01000005">
    <property type="protein sequence ID" value="SFK99971.1"/>
    <property type="molecule type" value="Genomic_DNA"/>
</dbReference>
<comment type="cofactor">
    <cofactor evidence="1">
        <name>FAD</name>
        <dbReference type="ChEBI" id="CHEBI:57692"/>
    </cofactor>
</comment>
<evidence type="ECO:0000256" key="2">
    <source>
        <dbReference type="ARBA" id="ARBA00010139"/>
    </source>
</evidence>
<dbReference type="PANTHER" id="PTHR43098:SF3">
    <property type="entry name" value="L-ORNITHINE N(5)-MONOOXYGENASE-RELATED"/>
    <property type="match status" value="1"/>
</dbReference>
<protein>
    <submittedName>
        <fullName evidence="9">Cyclohexanone monooxygenase</fullName>
    </submittedName>
</protein>
<keyword evidence="5" id="KW-0521">NADP</keyword>
<dbReference type="InterPro" id="IPR023753">
    <property type="entry name" value="FAD/NAD-binding_dom"/>
</dbReference>
<dbReference type="InterPro" id="IPR036188">
    <property type="entry name" value="FAD/NAD-bd_sf"/>
</dbReference>
<dbReference type="AlphaFoldDB" id="A0A1I4E722"/>
<dbReference type="PANTHER" id="PTHR43098">
    <property type="entry name" value="L-ORNITHINE N(5)-MONOOXYGENASE-RELATED"/>
    <property type="match status" value="1"/>
</dbReference>
<gene>
    <name evidence="9" type="ORF">SAMN04488085_105194</name>
</gene>
<name>A0A1I4E722_9ACTN</name>
<dbReference type="RefSeq" id="WP_091323959.1">
    <property type="nucleotide sequence ID" value="NZ_FOSW01000005.1"/>
</dbReference>
<dbReference type="OrthoDB" id="5168853at2"/>